<dbReference type="AlphaFoldDB" id="A0A939F2T4"/>
<dbReference type="EMBL" id="JAFLRJ010000036">
    <property type="protein sequence ID" value="MBO0511195.1"/>
    <property type="molecule type" value="Genomic_DNA"/>
</dbReference>
<sequence>MEQALARPGTPRESHLIGLLIGELDQLPEKDQRTARQTQREYDTL</sequence>
<protein>
    <submittedName>
        <fullName evidence="1">Uncharacterized protein</fullName>
    </submittedName>
</protein>
<proteinExistence type="predicted"/>
<dbReference type="RefSeq" id="WP_206960573.1">
    <property type="nucleotide sequence ID" value="NZ_BAAAJJ010000012.1"/>
</dbReference>
<accession>A0A939F2T4</accession>
<name>A0A939F2T4_9ACTN</name>
<evidence type="ECO:0000313" key="2">
    <source>
        <dbReference type="Proteomes" id="UP000664167"/>
    </source>
</evidence>
<keyword evidence="2" id="KW-1185">Reference proteome</keyword>
<comment type="caution">
    <text evidence="1">The sequence shown here is derived from an EMBL/GenBank/DDBJ whole genome shotgun (WGS) entry which is preliminary data.</text>
</comment>
<evidence type="ECO:0000313" key="1">
    <source>
        <dbReference type="EMBL" id="MBO0511195.1"/>
    </source>
</evidence>
<organism evidence="1 2">
    <name type="scientific">Streptomyces beijiangensis</name>
    <dbReference type="NCBI Taxonomy" id="163361"/>
    <lineage>
        <taxon>Bacteria</taxon>
        <taxon>Bacillati</taxon>
        <taxon>Actinomycetota</taxon>
        <taxon>Actinomycetes</taxon>
        <taxon>Kitasatosporales</taxon>
        <taxon>Streptomycetaceae</taxon>
        <taxon>Streptomyces</taxon>
    </lineage>
</organism>
<dbReference type="Proteomes" id="UP000664167">
    <property type="component" value="Unassembled WGS sequence"/>
</dbReference>
<reference evidence="1" key="1">
    <citation type="submission" date="2021-03" db="EMBL/GenBank/DDBJ databases">
        <title>Streptomyces poriferae sp. nov., a novel marine sponge-derived Actinobacteria species with anti-MRSA activity.</title>
        <authorList>
            <person name="Sandoval-Powers M."/>
            <person name="Kralova S."/>
            <person name="Nguyen G.-S."/>
            <person name="Fawwal D."/>
            <person name="Degnes K."/>
            <person name="Klinkenberg G."/>
            <person name="Sletta H."/>
            <person name="Wentzel A."/>
            <person name="Liles M.R."/>
        </authorList>
    </citation>
    <scope>NUCLEOTIDE SEQUENCE</scope>
    <source>
        <strain evidence="1">DSM 41794</strain>
    </source>
</reference>
<gene>
    <name evidence="1" type="ORF">J0695_05140</name>
</gene>